<comment type="caution">
    <text evidence="4">The sequence shown here is derived from an EMBL/GenBank/DDBJ whole genome shotgun (WGS) entry which is preliminary data.</text>
</comment>
<evidence type="ECO:0000313" key="4">
    <source>
        <dbReference type="EMBL" id="MBB5223697.1"/>
    </source>
</evidence>
<dbReference type="PANTHER" id="PTHR43333">
    <property type="entry name" value="2-HACID_DH_C DOMAIN-CONTAINING PROTEIN"/>
    <property type="match status" value="1"/>
</dbReference>
<dbReference type="EC" id="1.1.1.81" evidence="4"/>
<dbReference type="InterPro" id="IPR006140">
    <property type="entry name" value="D-isomer_DH_NAD-bd"/>
</dbReference>
<dbReference type="EC" id="1.1.1.79" evidence="4"/>
<keyword evidence="1 4" id="KW-0560">Oxidoreductase</keyword>
<keyword evidence="5" id="KW-1185">Reference proteome</keyword>
<accession>A0A840SNW5</accession>
<gene>
    <name evidence="4" type="ORF">HNP73_003651</name>
</gene>
<evidence type="ECO:0000313" key="5">
    <source>
        <dbReference type="Proteomes" id="UP000549457"/>
    </source>
</evidence>
<name>A0A840SNW5_9RHOB</name>
<dbReference type="GO" id="GO:0030267">
    <property type="term" value="F:glyoxylate reductase (NADPH) activity"/>
    <property type="evidence" value="ECO:0007669"/>
    <property type="project" value="UniProtKB-EC"/>
</dbReference>
<dbReference type="CDD" id="cd12164">
    <property type="entry name" value="GDH_like_2"/>
    <property type="match status" value="1"/>
</dbReference>
<reference evidence="4 5" key="1">
    <citation type="submission" date="2020-08" db="EMBL/GenBank/DDBJ databases">
        <title>Genomic Encyclopedia of Type Strains, Phase IV (KMG-IV): sequencing the most valuable type-strain genomes for metagenomic binning, comparative biology and taxonomic classification.</title>
        <authorList>
            <person name="Goeker M."/>
        </authorList>
    </citation>
    <scope>NUCLEOTIDE SEQUENCE [LARGE SCALE GENOMIC DNA]</scope>
    <source>
        <strain evidence="4 5">DSM 101730</strain>
    </source>
</reference>
<keyword evidence="2" id="KW-0520">NAD</keyword>
<dbReference type="PANTHER" id="PTHR43333:SF1">
    <property type="entry name" value="D-ISOMER SPECIFIC 2-HYDROXYACID DEHYDROGENASE NAD-BINDING DOMAIN-CONTAINING PROTEIN"/>
    <property type="match status" value="1"/>
</dbReference>
<dbReference type="SUPFAM" id="SSF51735">
    <property type="entry name" value="NAD(P)-binding Rossmann-fold domains"/>
    <property type="match status" value="1"/>
</dbReference>
<evidence type="ECO:0000259" key="3">
    <source>
        <dbReference type="Pfam" id="PF02826"/>
    </source>
</evidence>
<protein>
    <submittedName>
        <fullName evidence="4">Glyoxylate/hydroxypyruvate reductase A</fullName>
        <ecNumber evidence="4">1.1.1.79</ecNumber>
        <ecNumber evidence="4">1.1.1.81</ecNumber>
    </submittedName>
</protein>
<evidence type="ECO:0000256" key="2">
    <source>
        <dbReference type="ARBA" id="ARBA00023027"/>
    </source>
</evidence>
<dbReference type="GO" id="GO:0051287">
    <property type="term" value="F:NAD binding"/>
    <property type="evidence" value="ECO:0007669"/>
    <property type="project" value="InterPro"/>
</dbReference>
<dbReference type="GO" id="GO:0016618">
    <property type="term" value="F:hydroxypyruvate reductase [NAD(P)H] activity"/>
    <property type="evidence" value="ECO:0007669"/>
    <property type="project" value="UniProtKB-EC"/>
</dbReference>
<feature type="domain" description="D-isomer specific 2-hydroxyacid dehydrogenase NAD-binding" evidence="3">
    <location>
        <begin position="121"/>
        <end position="277"/>
    </location>
</feature>
<dbReference type="RefSeq" id="WP_184153116.1">
    <property type="nucleotide sequence ID" value="NZ_JACHFM010000004.1"/>
</dbReference>
<dbReference type="InterPro" id="IPR036291">
    <property type="entry name" value="NAD(P)-bd_dom_sf"/>
</dbReference>
<dbReference type="AlphaFoldDB" id="A0A840SNW5"/>
<dbReference type="PROSITE" id="PS00671">
    <property type="entry name" value="D_2_HYDROXYACID_DH_3"/>
    <property type="match status" value="1"/>
</dbReference>
<dbReference type="Pfam" id="PF02826">
    <property type="entry name" value="2-Hacid_dh_C"/>
    <property type="match status" value="1"/>
</dbReference>
<organism evidence="4 5">
    <name type="scientific">Amaricoccus macauensis</name>
    <dbReference type="NCBI Taxonomy" id="57001"/>
    <lineage>
        <taxon>Bacteria</taxon>
        <taxon>Pseudomonadati</taxon>
        <taxon>Pseudomonadota</taxon>
        <taxon>Alphaproteobacteria</taxon>
        <taxon>Rhodobacterales</taxon>
        <taxon>Paracoccaceae</taxon>
        <taxon>Amaricoccus</taxon>
    </lineage>
</organism>
<dbReference type="EMBL" id="JACHFM010000004">
    <property type="protein sequence ID" value="MBB5223697.1"/>
    <property type="molecule type" value="Genomic_DNA"/>
</dbReference>
<dbReference type="InterPro" id="IPR029753">
    <property type="entry name" value="D-isomer_DH_CS"/>
</dbReference>
<dbReference type="Proteomes" id="UP000549457">
    <property type="component" value="Unassembled WGS sequence"/>
</dbReference>
<keyword evidence="4" id="KW-0670">Pyruvate</keyword>
<sequence>MGPRILFSAPDEHWPLWRPHLLAAFADAGLDVTLTNDPSGPWTFDYVVYQPGGPVRDFAPFERIKAVLSLWAGVESIVGDTSIVVPLCRMVDVGLTRGMAEWVTAHVLRYHMGIDGHILGQDGVWRNSVVPPLAPERTVGILGLGELGRATAAMLTSIGFRVVGWSRGPRELPGIETWSGAEGLSEVLGASEILVLLLPATPATENTLDARALAMLPRGARIINPGRGPLIDDEALLKALDNGHVGHATLDVFRQEPLPAEHPYWAHPMVTVTPHIASATRPETASMAIAENVRRGEAGLDFLNVVNRAESY</sequence>
<evidence type="ECO:0000256" key="1">
    <source>
        <dbReference type="ARBA" id="ARBA00023002"/>
    </source>
</evidence>
<proteinExistence type="predicted"/>
<dbReference type="Gene3D" id="3.40.50.720">
    <property type="entry name" value="NAD(P)-binding Rossmann-like Domain"/>
    <property type="match status" value="2"/>
</dbReference>